<dbReference type="Pfam" id="PF03140">
    <property type="entry name" value="DUF247"/>
    <property type="match status" value="1"/>
</dbReference>
<evidence type="ECO:0000313" key="4">
    <source>
        <dbReference type="Proteomes" id="UP000242715"/>
    </source>
</evidence>
<accession>A0A2Z6NA57</accession>
<protein>
    <submittedName>
        <fullName evidence="3">Uncharacterized protein</fullName>
    </submittedName>
</protein>
<keyword evidence="2" id="KW-0472">Membrane</keyword>
<dbReference type="Proteomes" id="UP000242715">
    <property type="component" value="Unassembled WGS sequence"/>
</dbReference>
<feature type="coiled-coil region" evidence="1">
    <location>
        <begin position="93"/>
        <end position="120"/>
    </location>
</feature>
<keyword evidence="2" id="KW-1133">Transmembrane helix</keyword>
<organism evidence="3 4">
    <name type="scientific">Trifolium subterraneum</name>
    <name type="common">Subterranean clover</name>
    <dbReference type="NCBI Taxonomy" id="3900"/>
    <lineage>
        <taxon>Eukaryota</taxon>
        <taxon>Viridiplantae</taxon>
        <taxon>Streptophyta</taxon>
        <taxon>Embryophyta</taxon>
        <taxon>Tracheophyta</taxon>
        <taxon>Spermatophyta</taxon>
        <taxon>Magnoliopsida</taxon>
        <taxon>eudicotyledons</taxon>
        <taxon>Gunneridae</taxon>
        <taxon>Pentapetalae</taxon>
        <taxon>rosids</taxon>
        <taxon>fabids</taxon>
        <taxon>Fabales</taxon>
        <taxon>Fabaceae</taxon>
        <taxon>Papilionoideae</taxon>
        <taxon>50 kb inversion clade</taxon>
        <taxon>NPAAA clade</taxon>
        <taxon>Hologalegina</taxon>
        <taxon>IRL clade</taxon>
        <taxon>Trifolieae</taxon>
        <taxon>Trifolium</taxon>
    </lineage>
</organism>
<dbReference type="AlphaFoldDB" id="A0A2Z6NA57"/>
<dbReference type="PANTHER" id="PTHR31549:SF23">
    <property type="entry name" value="OS03G0591600 PROTEIN"/>
    <property type="match status" value="1"/>
</dbReference>
<feature type="transmembrane region" description="Helical" evidence="2">
    <location>
        <begin position="525"/>
        <end position="547"/>
    </location>
</feature>
<evidence type="ECO:0000313" key="3">
    <source>
        <dbReference type="EMBL" id="GAU33110.1"/>
    </source>
</evidence>
<dbReference type="EMBL" id="DF973516">
    <property type="protein sequence ID" value="GAU33110.1"/>
    <property type="molecule type" value="Genomic_DNA"/>
</dbReference>
<sequence>MSSLRKAMSYNSKSTFDEHRWVIHIRKTLEEDFEEEDGELSVTIFNVPKLLMASDPDSYVPQQVAIGPYHYWRPELYEMQSYKLAATKRFLKKSLESLNLDNLVDQLTKLEQRVRSCYHKYLDLNGETMVWMMILDASFLLELLQIYTIQEGAPKRVVSSSMSHLVDFAGRKSAHNAILRDLVMLENQIPLCVLRKMLKFKFSTKEAADDMLIFMFISLFKQISPFKTIEDFPNIEVSESTHLLDFFYDLIVHKLETEHDVTIDVEIEQEDEQDHEGDDENSKDESSYVKQSFNELWRILSKLNNRPIRLLNRALESRPLKLLAKFPCKIITNLPGGKLLKQRLESIFSFKEKGEEENQENENSSNLINKPLLIEEITIPCVRELLSSGVNFLPTTNGSISSISFDANIGTFYLPIISLDVNTEVFLRNLVAYESSVGSGPLVITRYTELMNGIIDTEDDAKILREKGIILNHLKSDQEVANMWNGMSKSLRLSRVPFLDKTIEDANKYYNNTLKIKIWKFIKSCVFGSWKVLTFLAIIFLLFLTALQAFCSVHTCHHFLDNALEATSPNID</sequence>
<dbReference type="InterPro" id="IPR004158">
    <property type="entry name" value="DUF247_pln"/>
</dbReference>
<evidence type="ECO:0000256" key="1">
    <source>
        <dbReference type="SAM" id="Coils"/>
    </source>
</evidence>
<dbReference type="OrthoDB" id="2356035at2759"/>
<evidence type="ECO:0000256" key="2">
    <source>
        <dbReference type="SAM" id="Phobius"/>
    </source>
</evidence>
<proteinExistence type="predicted"/>
<reference evidence="4" key="1">
    <citation type="journal article" date="2017" name="Front. Plant Sci.">
        <title>Climate Clever Clovers: New Paradigm to Reduce the Environmental Footprint of Ruminants by Breeding Low Methanogenic Forages Utilizing Haplotype Variation.</title>
        <authorList>
            <person name="Kaur P."/>
            <person name="Appels R."/>
            <person name="Bayer P.E."/>
            <person name="Keeble-Gagnere G."/>
            <person name="Wang J."/>
            <person name="Hirakawa H."/>
            <person name="Shirasawa K."/>
            <person name="Vercoe P."/>
            <person name="Stefanova K."/>
            <person name="Durmic Z."/>
            <person name="Nichols P."/>
            <person name="Revell C."/>
            <person name="Isobe S.N."/>
            <person name="Edwards D."/>
            <person name="Erskine W."/>
        </authorList>
    </citation>
    <scope>NUCLEOTIDE SEQUENCE [LARGE SCALE GENOMIC DNA]</scope>
    <source>
        <strain evidence="4">cv. Daliak</strain>
    </source>
</reference>
<keyword evidence="2" id="KW-0812">Transmembrane</keyword>
<keyword evidence="1" id="KW-0175">Coiled coil</keyword>
<dbReference type="PANTHER" id="PTHR31549">
    <property type="entry name" value="PROTEIN, PUTATIVE (DUF247)-RELATED-RELATED"/>
    <property type="match status" value="1"/>
</dbReference>
<name>A0A2Z6NA57_TRISU</name>
<keyword evidence="4" id="KW-1185">Reference proteome</keyword>
<gene>
    <name evidence="3" type="ORF">TSUD_259610</name>
</gene>